<sequence length="302" mass="34181">MSDVVYLSPSRLATYADCQRKYDHSYEQDVSAPEQTLLYANQGKAYHETIEAVCNATDPGEDAETIHDRAMEAFAEKWEEHLDSDEYSSRAHEAYQRAENRAAIDAFFAPDGGDGIRHARQSVATEIWVECVHEGLGLHGYADNVLRTEDGLHVIDYKRNVHGIITSYTAQYLAEHLNGETHEPGRVKNAFQTAAYVEGIKQSDLYEAGMDVRFSFYGVLHDTTFESTPTGYEVTASGRERETTAIYDDHYEVIWDLVEDAHEGIREQAYDPEPFTLISEEACGDCDYREMCPEHLAAEVQR</sequence>
<evidence type="ECO:0000259" key="1">
    <source>
        <dbReference type="Pfam" id="PF12705"/>
    </source>
</evidence>
<keyword evidence="3" id="KW-1185">Reference proteome</keyword>
<dbReference type="InterPro" id="IPR038726">
    <property type="entry name" value="PDDEXK_AddAB-type"/>
</dbReference>
<organism evidence="2 3">
    <name type="scientific">Halorientalis regularis</name>
    <dbReference type="NCBI Taxonomy" id="660518"/>
    <lineage>
        <taxon>Archaea</taxon>
        <taxon>Methanobacteriati</taxon>
        <taxon>Methanobacteriota</taxon>
        <taxon>Stenosarchaea group</taxon>
        <taxon>Halobacteria</taxon>
        <taxon>Halobacteriales</taxon>
        <taxon>Haloarculaceae</taxon>
        <taxon>Halorientalis</taxon>
    </lineage>
</organism>
<dbReference type="InterPro" id="IPR011604">
    <property type="entry name" value="PDDEXK-like_dom_sf"/>
</dbReference>
<reference evidence="3" key="1">
    <citation type="submission" date="2016-10" db="EMBL/GenBank/DDBJ databases">
        <authorList>
            <person name="Varghese N."/>
            <person name="Submissions S."/>
        </authorList>
    </citation>
    <scope>NUCLEOTIDE SEQUENCE [LARGE SCALE GENOMIC DNA]</scope>
    <source>
        <strain evidence="3">IBRC-M 10760</strain>
    </source>
</reference>
<dbReference type="Pfam" id="PF12705">
    <property type="entry name" value="PDDEXK_1"/>
    <property type="match status" value="1"/>
</dbReference>
<accession>A0A1G7QD41</accession>
<protein>
    <submittedName>
        <fullName evidence="2">Putative RecB family exonuclease</fullName>
    </submittedName>
</protein>
<evidence type="ECO:0000313" key="2">
    <source>
        <dbReference type="EMBL" id="SDF96477.1"/>
    </source>
</evidence>
<dbReference type="EMBL" id="FNBK01000012">
    <property type="protein sequence ID" value="SDF96477.1"/>
    <property type="molecule type" value="Genomic_DNA"/>
</dbReference>
<dbReference type="STRING" id="660518.SAMN05216218_11291"/>
<name>A0A1G7QD41_9EURY</name>
<evidence type="ECO:0000313" key="3">
    <source>
        <dbReference type="Proteomes" id="UP000199076"/>
    </source>
</evidence>
<feature type="domain" description="PD-(D/E)XK endonuclease-like" evidence="1">
    <location>
        <begin position="7"/>
        <end position="293"/>
    </location>
</feature>
<dbReference type="AlphaFoldDB" id="A0A1G7QD41"/>
<keyword evidence="2" id="KW-0269">Exonuclease</keyword>
<dbReference type="Proteomes" id="UP000199076">
    <property type="component" value="Unassembled WGS sequence"/>
</dbReference>
<keyword evidence="2" id="KW-0540">Nuclease</keyword>
<keyword evidence="2" id="KW-0378">Hydrolase</keyword>
<dbReference type="OrthoDB" id="275334at2157"/>
<dbReference type="RefSeq" id="WP_217630175.1">
    <property type="nucleotide sequence ID" value="NZ_FNBK01000012.1"/>
</dbReference>
<dbReference type="Gene3D" id="3.90.320.10">
    <property type="match status" value="1"/>
</dbReference>
<proteinExistence type="predicted"/>
<gene>
    <name evidence="2" type="ORF">SAMN05216218_11291</name>
</gene>
<dbReference type="GO" id="GO:0004527">
    <property type="term" value="F:exonuclease activity"/>
    <property type="evidence" value="ECO:0007669"/>
    <property type="project" value="UniProtKB-KW"/>
</dbReference>